<evidence type="ECO:0000256" key="6">
    <source>
        <dbReference type="ARBA" id="ARBA00022737"/>
    </source>
</evidence>
<feature type="domain" description="Gnk2-homologous" evidence="20">
    <location>
        <begin position="31"/>
        <end position="133"/>
    </location>
</feature>
<dbReference type="Gene3D" id="3.30.200.20">
    <property type="entry name" value="Phosphorylase Kinase, domain 1"/>
    <property type="match status" value="1"/>
</dbReference>
<dbReference type="InterPro" id="IPR000719">
    <property type="entry name" value="Prot_kinase_dom"/>
</dbReference>
<keyword evidence="3" id="KW-0808">Transferase</keyword>
<dbReference type="Gene3D" id="3.30.430.20">
    <property type="entry name" value="Gnk2 domain, C-X8-C-X2-C motif"/>
    <property type="match status" value="2"/>
</dbReference>
<dbReference type="InterPro" id="IPR038408">
    <property type="entry name" value="GNK2_sf"/>
</dbReference>
<evidence type="ECO:0000256" key="12">
    <source>
        <dbReference type="ARBA" id="ARBA00023170"/>
    </source>
</evidence>
<feature type="signal peptide" evidence="18">
    <location>
        <begin position="1"/>
        <end position="19"/>
    </location>
</feature>
<evidence type="ECO:0000256" key="11">
    <source>
        <dbReference type="ARBA" id="ARBA00023136"/>
    </source>
</evidence>
<dbReference type="FunFam" id="3.30.200.20:FF:000142">
    <property type="entry name" value="Cysteine-rich receptor-like protein kinase 10"/>
    <property type="match status" value="1"/>
</dbReference>
<name>A0A1S3UJE0_VIGRR</name>
<dbReference type="PANTHER" id="PTHR27002:SF589">
    <property type="entry name" value="CYSTEINE-RICH RECEPTOR-KINASE-LIKE PROTEIN"/>
    <property type="match status" value="1"/>
</dbReference>
<gene>
    <name evidence="22" type="primary">LOC106765893</name>
</gene>
<evidence type="ECO:0000313" key="22">
    <source>
        <dbReference type="RefSeq" id="XP_014506148.1"/>
    </source>
</evidence>
<keyword evidence="10 17" id="KW-1133">Transmembrane helix</keyword>
<dbReference type="AlphaFoldDB" id="A0A1S3UJE0"/>
<organism evidence="21 22">
    <name type="scientific">Vigna radiata var. radiata</name>
    <name type="common">Mung bean</name>
    <name type="synonym">Phaseolus aureus</name>
    <dbReference type="NCBI Taxonomy" id="3916"/>
    <lineage>
        <taxon>Eukaryota</taxon>
        <taxon>Viridiplantae</taxon>
        <taxon>Streptophyta</taxon>
        <taxon>Embryophyta</taxon>
        <taxon>Tracheophyta</taxon>
        <taxon>Spermatophyta</taxon>
        <taxon>Magnoliopsida</taxon>
        <taxon>eudicotyledons</taxon>
        <taxon>Gunneridae</taxon>
        <taxon>Pentapetalae</taxon>
        <taxon>rosids</taxon>
        <taxon>fabids</taxon>
        <taxon>Fabales</taxon>
        <taxon>Fabaceae</taxon>
        <taxon>Papilionoideae</taxon>
        <taxon>50 kb inversion clade</taxon>
        <taxon>NPAAA clade</taxon>
        <taxon>indigoferoid/millettioid clade</taxon>
        <taxon>Phaseoleae</taxon>
        <taxon>Vigna</taxon>
    </lineage>
</organism>
<dbReference type="Gene3D" id="1.10.510.10">
    <property type="entry name" value="Transferase(Phosphotransferase) domain 1"/>
    <property type="match status" value="1"/>
</dbReference>
<evidence type="ECO:0000256" key="2">
    <source>
        <dbReference type="ARBA" id="ARBA00022527"/>
    </source>
</evidence>
<dbReference type="RefSeq" id="XP_014506148.1">
    <property type="nucleotide sequence ID" value="XM_014650662.1"/>
</dbReference>
<feature type="domain" description="Protein kinase" evidence="19">
    <location>
        <begin position="332"/>
        <end position="602"/>
    </location>
</feature>
<evidence type="ECO:0000256" key="9">
    <source>
        <dbReference type="ARBA" id="ARBA00022840"/>
    </source>
</evidence>
<dbReference type="PROSITE" id="PS50011">
    <property type="entry name" value="PROTEIN_KINASE_DOM"/>
    <property type="match status" value="1"/>
</dbReference>
<feature type="transmembrane region" description="Helical" evidence="17">
    <location>
        <begin position="261"/>
        <end position="285"/>
    </location>
</feature>
<evidence type="ECO:0000259" key="20">
    <source>
        <dbReference type="PROSITE" id="PS51473"/>
    </source>
</evidence>
<dbReference type="CDD" id="cd23509">
    <property type="entry name" value="Gnk2-like"/>
    <property type="match status" value="2"/>
</dbReference>
<keyword evidence="12" id="KW-0675">Receptor</keyword>
<dbReference type="InterPro" id="IPR001245">
    <property type="entry name" value="Ser-Thr/Tyr_kinase_cat_dom"/>
</dbReference>
<evidence type="ECO:0000256" key="18">
    <source>
        <dbReference type="SAM" id="SignalP"/>
    </source>
</evidence>
<keyword evidence="5 18" id="KW-0732">Signal</keyword>
<dbReference type="SUPFAM" id="SSF56112">
    <property type="entry name" value="Protein kinase-like (PK-like)"/>
    <property type="match status" value="1"/>
</dbReference>
<dbReference type="PROSITE" id="PS00107">
    <property type="entry name" value="PROTEIN_KINASE_ATP"/>
    <property type="match status" value="1"/>
</dbReference>
<dbReference type="GO" id="GO:0005524">
    <property type="term" value="F:ATP binding"/>
    <property type="evidence" value="ECO:0007669"/>
    <property type="project" value="UniProtKB-UniRule"/>
</dbReference>
<comment type="catalytic activity">
    <reaction evidence="15">
        <text>L-threonyl-[protein] + ATP = O-phospho-L-threonyl-[protein] + ADP + H(+)</text>
        <dbReference type="Rhea" id="RHEA:46608"/>
        <dbReference type="Rhea" id="RHEA-COMP:11060"/>
        <dbReference type="Rhea" id="RHEA-COMP:11605"/>
        <dbReference type="ChEBI" id="CHEBI:15378"/>
        <dbReference type="ChEBI" id="CHEBI:30013"/>
        <dbReference type="ChEBI" id="CHEBI:30616"/>
        <dbReference type="ChEBI" id="CHEBI:61977"/>
        <dbReference type="ChEBI" id="CHEBI:456216"/>
    </reaction>
</comment>
<evidence type="ECO:0000256" key="15">
    <source>
        <dbReference type="ARBA" id="ARBA00047951"/>
    </source>
</evidence>
<keyword evidence="4 17" id="KW-0812">Transmembrane</keyword>
<sequence>MASLIRLILFSMLMFYLLGTLNILATETASTFRHYDCKFLPKFRPKSSYQLNLNKLLSKLTSKVNTTNYYNTTVSGTNKQDTVYGLFMCNGYTEKCGECVNTSIQTLKSKCVFNKEAIIWTHECMVRYSDRFFYNTTEKRPSWCVKNSEDYEGELDIFNRMLSSLMEDLLNEASEAQMGSVKFAVKKITFSQDKHFFGFAQCMPYLSKENCRKCLRDAMNFLQTCAKGKIGGRVIYPSCIVRYDHYLFFPLLRGKRKNLRVIASIIFFHGVVPVIVLLFVCYLLHRELRKDLKHRKGNLTDYIFGLGGEEISTGLNSLQFELSTIQEATNKFSDDNKIGEGGFGAVYKGVFSNGLEIAVKRLKKNSSQGAIEFKKEVLLISKLQHRNLVRLIGFCMQRNEKILIYEFVHNKSLDYYLFSPQNHRKLSWSERYEIIRGIARGILYLHEDSHLNIIHCDLKPSNILLDNKMNAKISDFGLARIISIDQMQGITSIISGTYGYMSPEYAMLGQFSMKSDVFSFGVIILEIISGKRNVDGNGKDLDDLLSHAWKKWKKNKVLELLDPSLRHSFSETEIKKCVQIGLLCVQGNPDQRPIMAKIALYFSCDQVGKLPLPQEPAFLMRGKTETKDF</sequence>
<dbReference type="Pfam" id="PF01657">
    <property type="entry name" value="Stress-antifung"/>
    <property type="match status" value="2"/>
</dbReference>
<evidence type="ECO:0000256" key="4">
    <source>
        <dbReference type="ARBA" id="ARBA00022692"/>
    </source>
</evidence>
<dbReference type="PANTHER" id="PTHR27002">
    <property type="entry name" value="RECEPTOR-LIKE SERINE/THREONINE-PROTEIN KINASE SD1-8"/>
    <property type="match status" value="1"/>
</dbReference>
<dbReference type="GO" id="GO:0005886">
    <property type="term" value="C:plasma membrane"/>
    <property type="evidence" value="ECO:0007669"/>
    <property type="project" value="TreeGrafter"/>
</dbReference>
<dbReference type="CDD" id="cd14066">
    <property type="entry name" value="STKc_IRAK"/>
    <property type="match status" value="1"/>
</dbReference>
<keyword evidence="7 16" id="KW-0547">Nucleotide-binding</keyword>
<keyword evidence="11 17" id="KW-0472">Membrane</keyword>
<proteinExistence type="predicted"/>
<comment type="subcellular location">
    <subcellularLocation>
        <location evidence="1">Membrane</location>
        <topology evidence="1">Single-pass membrane protein</topology>
    </subcellularLocation>
</comment>
<keyword evidence="9 16" id="KW-0067">ATP-binding</keyword>
<keyword evidence="2" id="KW-0723">Serine/threonine-protein kinase</keyword>
<evidence type="ECO:0000256" key="16">
    <source>
        <dbReference type="PROSITE-ProRule" id="PRU10141"/>
    </source>
</evidence>
<keyword evidence="8" id="KW-0418">Kinase</keyword>
<dbReference type="GO" id="GO:0004674">
    <property type="term" value="F:protein serine/threonine kinase activity"/>
    <property type="evidence" value="ECO:0007669"/>
    <property type="project" value="UniProtKB-KW"/>
</dbReference>
<evidence type="ECO:0000256" key="5">
    <source>
        <dbReference type="ARBA" id="ARBA00022729"/>
    </source>
</evidence>
<feature type="domain" description="Gnk2-homologous" evidence="20">
    <location>
        <begin position="139"/>
        <end position="248"/>
    </location>
</feature>
<evidence type="ECO:0000256" key="8">
    <source>
        <dbReference type="ARBA" id="ARBA00022777"/>
    </source>
</evidence>
<protein>
    <submittedName>
        <fullName evidence="22">Cysteine-rich receptor-like protein kinase 25</fullName>
    </submittedName>
</protein>
<evidence type="ECO:0000256" key="7">
    <source>
        <dbReference type="ARBA" id="ARBA00022741"/>
    </source>
</evidence>
<evidence type="ECO:0000256" key="14">
    <source>
        <dbReference type="ARBA" id="ARBA00047558"/>
    </source>
</evidence>
<keyword evidence="21" id="KW-1185">Reference proteome</keyword>
<comment type="catalytic activity">
    <reaction evidence="14">
        <text>L-seryl-[protein] + ATP = O-phospho-L-seryl-[protein] + ADP + H(+)</text>
        <dbReference type="Rhea" id="RHEA:17989"/>
        <dbReference type="Rhea" id="RHEA-COMP:9863"/>
        <dbReference type="Rhea" id="RHEA-COMP:11604"/>
        <dbReference type="ChEBI" id="CHEBI:15378"/>
        <dbReference type="ChEBI" id="CHEBI:29999"/>
        <dbReference type="ChEBI" id="CHEBI:30616"/>
        <dbReference type="ChEBI" id="CHEBI:83421"/>
        <dbReference type="ChEBI" id="CHEBI:456216"/>
    </reaction>
</comment>
<evidence type="ECO:0000256" key="3">
    <source>
        <dbReference type="ARBA" id="ARBA00022679"/>
    </source>
</evidence>
<accession>A0A1S3UJE0</accession>
<dbReference type="GO" id="GO:0042742">
    <property type="term" value="P:defense response to bacterium"/>
    <property type="evidence" value="ECO:0007669"/>
    <property type="project" value="TreeGrafter"/>
</dbReference>
<dbReference type="Pfam" id="PF07714">
    <property type="entry name" value="PK_Tyr_Ser-Thr"/>
    <property type="match status" value="1"/>
</dbReference>
<dbReference type="GeneID" id="106765893"/>
<dbReference type="STRING" id="3916.A0A1S3UJE0"/>
<dbReference type="SMART" id="SM00220">
    <property type="entry name" value="S_TKc"/>
    <property type="match status" value="1"/>
</dbReference>
<dbReference type="KEGG" id="vra:106765893"/>
<dbReference type="FunFam" id="1.10.510.10:FF:000129">
    <property type="entry name" value="cysteine-rich receptor-like protein kinase 10"/>
    <property type="match status" value="1"/>
</dbReference>
<dbReference type="OrthoDB" id="4062651at2759"/>
<dbReference type="InterPro" id="IPR008271">
    <property type="entry name" value="Ser/Thr_kinase_AS"/>
</dbReference>
<reference evidence="22" key="2">
    <citation type="submission" date="2025-08" db="UniProtKB">
        <authorList>
            <consortium name="RefSeq"/>
        </authorList>
    </citation>
    <scope>IDENTIFICATION</scope>
    <source>
        <tissue evidence="22">Leaf</tissue>
    </source>
</reference>
<dbReference type="Proteomes" id="UP000087766">
    <property type="component" value="Chromosome 7"/>
</dbReference>
<feature type="binding site" evidence="16">
    <location>
        <position position="360"/>
    </location>
    <ligand>
        <name>ATP</name>
        <dbReference type="ChEBI" id="CHEBI:30616"/>
    </ligand>
</feature>
<evidence type="ECO:0000313" key="21">
    <source>
        <dbReference type="Proteomes" id="UP000087766"/>
    </source>
</evidence>
<dbReference type="PROSITE" id="PS00108">
    <property type="entry name" value="PROTEIN_KINASE_ST"/>
    <property type="match status" value="1"/>
</dbReference>
<dbReference type="PROSITE" id="PS51473">
    <property type="entry name" value="GNK2"/>
    <property type="match status" value="2"/>
</dbReference>
<evidence type="ECO:0000259" key="19">
    <source>
        <dbReference type="PROSITE" id="PS50011"/>
    </source>
</evidence>
<reference evidence="21" key="1">
    <citation type="journal article" date="2014" name="Nat. Commun.">
        <title>Genome sequence of mungbean and insights into evolution within Vigna species.</title>
        <authorList>
            <person name="Kang Y.J."/>
            <person name="Kim S.K."/>
            <person name="Kim M.Y."/>
            <person name="Lestari P."/>
            <person name="Kim K.H."/>
            <person name="Ha B.K."/>
            <person name="Jun T.H."/>
            <person name="Hwang W.J."/>
            <person name="Lee T."/>
            <person name="Lee J."/>
            <person name="Shim S."/>
            <person name="Yoon M.Y."/>
            <person name="Jang Y.E."/>
            <person name="Han K.S."/>
            <person name="Taeprayoon P."/>
            <person name="Yoon N."/>
            <person name="Somta P."/>
            <person name="Tanya P."/>
            <person name="Kim K.S."/>
            <person name="Gwag J.G."/>
            <person name="Moon J.K."/>
            <person name="Lee Y.H."/>
            <person name="Park B.S."/>
            <person name="Bombarely A."/>
            <person name="Doyle J.J."/>
            <person name="Jackson S.A."/>
            <person name="Schafleitner R."/>
            <person name="Srinives P."/>
            <person name="Varshney R.K."/>
            <person name="Lee S.H."/>
        </authorList>
    </citation>
    <scope>NUCLEOTIDE SEQUENCE [LARGE SCALE GENOMIC DNA]</scope>
    <source>
        <strain evidence="21">cv. VC1973A</strain>
    </source>
</reference>
<feature type="chain" id="PRO_5010377096" evidence="18">
    <location>
        <begin position="20"/>
        <end position="629"/>
    </location>
</feature>
<keyword evidence="13" id="KW-0325">Glycoprotein</keyword>
<dbReference type="InterPro" id="IPR017441">
    <property type="entry name" value="Protein_kinase_ATP_BS"/>
</dbReference>
<evidence type="ECO:0000256" key="1">
    <source>
        <dbReference type="ARBA" id="ARBA00004167"/>
    </source>
</evidence>
<evidence type="ECO:0000256" key="17">
    <source>
        <dbReference type="SAM" id="Phobius"/>
    </source>
</evidence>
<dbReference type="InterPro" id="IPR011009">
    <property type="entry name" value="Kinase-like_dom_sf"/>
</dbReference>
<dbReference type="InterPro" id="IPR002902">
    <property type="entry name" value="GNK2"/>
</dbReference>
<keyword evidence="6" id="KW-0677">Repeat</keyword>
<evidence type="ECO:0000256" key="10">
    <source>
        <dbReference type="ARBA" id="ARBA00022989"/>
    </source>
</evidence>
<evidence type="ECO:0000256" key="13">
    <source>
        <dbReference type="ARBA" id="ARBA00023180"/>
    </source>
</evidence>